<comment type="caution">
    <text evidence="1">The sequence shown here is derived from an EMBL/GenBank/DDBJ whole genome shotgun (WGS) entry which is preliminary data.</text>
</comment>
<dbReference type="EMBL" id="MGHD01000019">
    <property type="protein sequence ID" value="OGM59502.1"/>
    <property type="molecule type" value="Genomic_DNA"/>
</dbReference>
<evidence type="ECO:0000313" key="2">
    <source>
        <dbReference type="Proteomes" id="UP000176404"/>
    </source>
</evidence>
<accession>A0A1F8B630</accession>
<reference evidence="1 2" key="1">
    <citation type="journal article" date="2016" name="Nat. Commun.">
        <title>Thousands of microbial genomes shed light on interconnected biogeochemical processes in an aquifer system.</title>
        <authorList>
            <person name="Anantharaman K."/>
            <person name="Brown C.T."/>
            <person name="Hug L.A."/>
            <person name="Sharon I."/>
            <person name="Castelle C.J."/>
            <person name="Probst A.J."/>
            <person name="Thomas B.C."/>
            <person name="Singh A."/>
            <person name="Wilkins M.J."/>
            <person name="Karaoz U."/>
            <person name="Brodie E.L."/>
            <person name="Williams K.H."/>
            <person name="Hubbard S.S."/>
            <person name="Banfield J.F."/>
        </authorList>
    </citation>
    <scope>NUCLEOTIDE SEQUENCE [LARGE SCALE GENOMIC DNA]</scope>
</reference>
<protein>
    <submittedName>
        <fullName evidence="1">Uncharacterized protein</fullName>
    </submittedName>
</protein>
<evidence type="ECO:0000313" key="1">
    <source>
        <dbReference type="EMBL" id="OGM59502.1"/>
    </source>
</evidence>
<sequence length="62" mass="7195">MAIRRQLDTDSEVVSLKRLLRELKDSPTLLTKKWYRTLYSDLDDRLPIPASAFADGDFEPLN</sequence>
<organism evidence="1 2">
    <name type="scientific">Candidatus Woesebacteria bacterium RIFCSPLOWO2_01_FULL_39_10b</name>
    <dbReference type="NCBI Taxonomy" id="1802517"/>
    <lineage>
        <taxon>Bacteria</taxon>
        <taxon>Candidatus Woeseibacteriota</taxon>
    </lineage>
</organism>
<gene>
    <name evidence="1" type="ORF">A2892_02555</name>
</gene>
<dbReference type="Proteomes" id="UP000176404">
    <property type="component" value="Unassembled WGS sequence"/>
</dbReference>
<dbReference type="AlphaFoldDB" id="A0A1F8B630"/>
<proteinExistence type="predicted"/>
<dbReference type="STRING" id="1802517.A2892_02555"/>
<name>A0A1F8B630_9BACT</name>